<dbReference type="Proteomes" id="UP001591681">
    <property type="component" value="Unassembled WGS sequence"/>
</dbReference>
<dbReference type="Pfam" id="PF10417">
    <property type="entry name" value="1-cysPrx_C"/>
    <property type="match status" value="1"/>
</dbReference>
<evidence type="ECO:0000256" key="8">
    <source>
        <dbReference type="ARBA" id="ARBA00049091"/>
    </source>
</evidence>
<dbReference type="AlphaFoldDB" id="A0ABD1JFN8"/>
<keyword evidence="9" id="KW-0732">Signal</keyword>
<feature type="chain" id="PRO_5044837401" description="thioredoxin-dependent peroxiredoxin" evidence="9">
    <location>
        <begin position="28"/>
        <end position="254"/>
    </location>
</feature>
<dbReference type="EMBL" id="JBHFQA010000016">
    <property type="protein sequence ID" value="KAL2085889.1"/>
    <property type="molecule type" value="Genomic_DNA"/>
</dbReference>
<evidence type="ECO:0000313" key="12">
    <source>
        <dbReference type="Proteomes" id="UP001591681"/>
    </source>
</evidence>
<keyword evidence="3" id="KW-0575">Peroxidase</keyword>
<gene>
    <name evidence="11" type="ORF">ACEWY4_019209</name>
</gene>
<dbReference type="PANTHER" id="PTHR10681:SF171">
    <property type="entry name" value="PEROXIREDOXIN 4"/>
    <property type="match status" value="1"/>
</dbReference>
<dbReference type="InterPro" id="IPR000866">
    <property type="entry name" value="AhpC/TSA"/>
</dbReference>
<evidence type="ECO:0000256" key="6">
    <source>
        <dbReference type="ARBA" id="ARBA00023157"/>
    </source>
</evidence>
<dbReference type="Pfam" id="PF00578">
    <property type="entry name" value="AhpC-TSA"/>
    <property type="match status" value="1"/>
</dbReference>
<dbReference type="PANTHER" id="PTHR10681">
    <property type="entry name" value="THIOREDOXIN PEROXIDASE"/>
    <property type="match status" value="1"/>
</dbReference>
<dbReference type="InterPro" id="IPR036249">
    <property type="entry name" value="Thioredoxin-like_sf"/>
</dbReference>
<evidence type="ECO:0000256" key="3">
    <source>
        <dbReference type="ARBA" id="ARBA00022559"/>
    </source>
</evidence>
<feature type="domain" description="Thioredoxin" evidence="10">
    <location>
        <begin position="53"/>
        <end position="211"/>
    </location>
</feature>
<proteinExistence type="inferred from homology"/>
<feature type="signal peptide" evidence="9">
    <location>
        <begin position="1"/>
        <end position="27"/>
    </location>
</feature>
<dbReference type="InterPro" id="IPR050217">
    <property type="entry name" value="Peroxiredoxin"/>
</dbReference>
<comment type="similarity">
    <text evidence="1">Belongs to the peroxiredoxin family. AhpC/Prx1 subfamily.</text>
</comment>
<keyword evidence="4" id="KW-0049">Antioxidant</keyword>
<evidence type="ECO:0000256" key="1">
    <source>
        <dbReference type="ARBA" id="ARBA00009796"/>
    </source>
</evidence>
<evidence type="ECO:0000256" key="5">
    <source>
        <dbReference type="ARBA" id="ARBA00023002"/>
    </source>
</evidence>
<evidence type="ECO:0000313" key="11">
    <source>
        <dbReference type="EMBL" id="KAL2085889.1"/>
    </source>
</evidence>
<keyword evidence="6" id="KW-1015">Disulfide bond</keyword>
<dbReference type="FunFam" id="3.40.30.10:FF:000003">
    <property type="entry name" value="Peroxiredoxin 1"/>
    <property type="match status" value="1"/>
</dbReference>
<comment type="caution">
    <text evidence="11">The sequence shown here is derived from an EMBL/GenBank/DDBJ whole genome shotgun (WGS) entry which is preliminary data.</text>
</comment>
<dbReference type="Gene3D" id="3.40.30.10">
    <property type="entry name" value="Glutaredoxin"/>
    <property type="match status" value="1"/>
</dbReference>
<accession>A0ABD1JFN8</accession>
<evidence type="ECO:0000256" key="2">
    <source>
        <dbReference type="ARBA" id="ARBA00013017"/>
    </source>
</evidence>
<keyword evidence="5" id="KW-0560">Oxidoreductase</keyword>
<comment type="catalytic activity">
    <reaction evidence="8">
        <text>a hydroperoxide + [thioredoxin]-dithiol = an alcohol + [thioredoxin]-disulfide + H2O</text>
        <dbReference type="Rhea" id="RHEA:62620"/>
        <dbReference type="Rhea" id="RHEA-COMP:10698"/>
        <dbReference type="Rhea" id="RHEA-COMP:10700"/>
        <dbReference type="ChEBI" id="CHEBI:15377"/>
        <dbReference type="ChEBI" id="CHEBI:29950"/>
        <dbReference type="ChEBI" id="CHEBI:30879"/>
        <dbReference type="ChEBI" id="CHEBI:35924"/>
        <dbReference type="ChEBI" id="CHEBI:50058"/>
        <dbReference type="EC" id="1.11.1.24"/>
    </reaction>
</comment>
<dbReference type="EC" id="1.11.1.24" evidence="2"/>
<keyword evidence="7" id="KW-0676">Redox-active center</keyword>
<dbReference type="PROSITE" id="PS51352">
    <property type="entry name" value="THIOREDOXIN_2"/>
    <property type="match status" value="1"/>
</dbReference>
<protein>
    <recommendedName>
        <fullName evidence="2">thioredoxin-dependent peroxiredoxin</fullName>
        <ecNumber evidence="2">1.11.1.24</ecNumber>
    </recommendedName>
</protein>
<dbReference type="CDD" id="cd03015">
    <property type="entry name" value="PRX_Typ2cys"/>
    <property type="match status" value="1"/>
</dbReference>
<reference evidence="11 12" key="1">
    <citation type="submission" date="2024-09" db="EMBL/GenBank/DDBJ databases">
        <title>A chromosome-level genome assembly of Gray's grenadier anchovy, Coilia grayii.</title>
        <authorList>
            <person name="Fu Z."/>
        </authorList>
    </citation>
    <scope>NUCLEOTIDE SEQUENCE [LARGE SCALE GENOMIC DNA]</scope>
    <source>
        <strain evidence="11">G4</strain>
        <tissue evidence="11">Muscle</tissue>
    </source>
</reference>
<evidence type="ECO:0000256" key="4">
    <source>
        <dbReference type="ARBA" id="ARBA00022862"/>
    </source>
</evidence>
<dbReference type="InterPro" id="IPR019479">
    <property type="entry name" value="Peroxiredoxin_C"/>
</dbReference>
<name>A0ABD1JFN8_9TELE</name>
<sequence length="254" mass="28550">MPCQHHNTTTKYFICLVLVLCLECSVGQENDSKAQGCRTIQPRVHRSLVSSMAKISKPAPQWEGTAVIDGQFKTIRLSDFVGKYLVLLFFPLDFTFVCPTEITAFSDRVEDFRAISTEIVACSVDSQFAHMAWISTPRKQGGLGPVKFPLLSDVTHQISKDYGVYFEEHGHTLRGLFIIDDKGILRQMTINDSSVGRSVDETLRLVQAFRYTDEHREVCPAGWRPGSKTVVVYSTCTTHTNIIVSHYCVTALHE</sequence>
<keyword evidence="12" id="KW-1185">Reference proteome</keyword>
<evidence type="ECO:0000256" key="9">
    <source>
        <dbReference type="SAM" id="SignalP"/>
    </source>
</evidence>
<dbReference type="GO" id="GO:0140824">
    <property type="term" value="F:thioredoxin-dependent peroxiredoxin activity"/>
    <property type="evidence" value="ECO:0007669"/>
    <property type="project" value="UniProtKB-EC"/>
</dbReference>
<dbReference type="SUPFAM" id="SSF52833">
    <property type="entry name" value="Thioredoxin-like"/>
    <property type="match status" value="1"/>
</dbReference>
<evidence type="ECO:0000259" key="10">
    <source>
        <dbReference type="PROSITE" id="PS51352"/>
    </source>
</evidence>
<organism evidence="11 12">
    <name type="scientific">Coilia grayii</name>
    <name type="common">Gray's grenadier anchovy</name>
    <dbReference type="NCBI Taxonomy" id="363190"/>
    <lineage>
        <taxon>Eukaryota</taxon>
        <taxon>Metazoa</taxon>
        <taxon>Chordata</taxon>
        <taxon>Craniata</taxon>
        <taxon>Vertebrata</taxon>
        <taxon>Euteleostomi</taxon>
        <taxon>Actinopterygii</taxon>
        <taxon>Neopterygii</taxon>
        <taxon>Teleostei</taxon>
        <taxon>Clupei</taxon>
        <taxon>Clupeiformes</taxon>
        <taxon>Clupeoidei</taxon>
        <taxon>Engraulidae</taxon>
        <taxon>Coilinae</taxon>
        <taxon>Coilia</taxon>
    </lineage>
</organism>
<dbReference type="InterPro" id="IPR013766">
    <property type="entry name" value="Thioredoxin_domain"/>
</dbReference>
<evidence type="ECO:0000256" key="7">
    <source>
        <dbReference type="ARBA" id="ARBA00023284"/>
    </source>
</evidence>